<evidence type="ECO:0000313" key="3">
    <source>
        <dbReference type="EnsemblPlants" id="LPERR10G06570.1"/>
    </source>
</evidence>
<feature type="signal peptide" evidence="2">
    <location>
        <begin position="1"/>
        <end position="21"/>
    </location>
</feature>
<evidence type="ECO:0000256" key="1">
    <source>
        <dbReference type="SAM" id="MobiDB-lite"/>
    </source>
</evidence>
<reference evidence="3 4" key="1">
    <citation type="submission" date="2012-08" db="EMBL/GenBank/DDBJ databases">
        <title>Oryza genome evolution.</title>
        <authorList>
            <person name="Wing R.A."/>
        </authorList>
    </citation>
    <scope>NUCLEOTIDE SEQUENCE</scope>
</reference>
<keyword evidence="4" id="KW-1185">Reference proteome</keyword>
<dbReference type="Gramene" id="LPERR10G06570.1">
    <property type="protein sequence ID" value="LPERR10G06570.1"/>
    <property type="gene ID" value="LPERR10G06570"/>
</dbReference>
<feature type="region of interest" description="Disordered" evidence="1">
    <location>
        <begin position="32"/>
        <end position="52"/>
    </location>
</feature>
<accession>A0A0D9XJG5</accession>
<sequence>MMGSIGVFSLAAFLFIKETLVFFWGVHPPSHTGGSGCPRRLPTARSNRPLEPHRRRCRSWRRLCRRATVAITVEPSSPSLSGSPEGGGAGRRGTTVRAREQAQVERGRVGAQMERQEVRVTPTKYY</sequence>
<name>A0A0D9XJG5_9ORYZ</name>
<reference evidence="3" key="3">
    <citation type="submission" date="2015-04" db="UniProtKB">
        <authorList>
            <consortium name="EnsemblPlants"/>
        </authorList>
    </citation>
    <scope>IDENTIFICATION</scope>
</reference>
<evidence type="ECO:0000313" key="4">
    <source>
        <dbReference type="Proteomes" id="UP000032180"/>
    </source>
</evidence>
<feature type="compositionally biased region" description="Basic and acidic residues" evidence="1">
    <location>
        <begin position="97"/>
        <end position="118"/>
    </location>
</feature>
<feature type="region of interest" description="Disordered" evidence="1">
    <location>
        <begin position="74"/>
        <end position="126"/>
    </location>
</feature>
<proteinExistence type="predicted"/>
<feature type="compositionally biased region" description="Low complexity" evidence="1">
    <location>
        <begin position="74"/>
        <end position="83"/>
    </location>
</feature>
<reference evidence="4" key="2">
    <citation type="submission" date="2013-12" db="EMBL/GenBank/DDBJ databases">
        <authorList>
            <person name="Yu Y."/>
            <person name="Lee S."/>
            <person name="de Baynast K."/>
            <person name="Wissotski M."/>
            <person name="Liu L."/>
            <person name="Talag J."/>
            <person name="Goicoechea J."/>
            <person name="Angelova A."/>
            <person name="Jetty R."/>
            <person name="Kudrna D."/>
            <person name="Golser W."/>
            <person name="Rivera L."/>
            <person name="Zhang J."/>
            <person name="Wing R."/>
        </authorList>
    </citation>
    <scope>NUCLEOTIDE SEQUENCE</scope>
</reference>
<organism evidence="3 4">
    <name type="scientific">Leersia perrieri</name>
    <dbReference type="NCBI Taxonomy" id="77586"/>
    <lineage>
        <taxon>Eukaryota</taxon>
        <taxon>Viridiplantae</taxon>
        <taxon>Streptophyta</taxon>
        <taxon>Embryophyta</taxon>
        <taxon>Tracheophyta</taxon>
        <taxon>Spermatophyta</taxon>
        <taxon>Magnoliopsida</taxon>
        <taxon>Liliopsida</taxon>
        <taxon>Poales</taxon>
        <taxon>Poaceae</taxon>
        <taxon>BOP clade</taxon>
        <taxon>Oryzoideae</taxon>
        <taxon>Oryzeae</taxon>
        <taxon>Oryzinae</taxon>
        <taxon>Leersia</taxon>
    </lineage>
</organism>
<dbReference type="AlphaFoldDB" id="A0A0D9XJG5"/>
<dbReference type="HOGENOM" id="CLU_1984780_0_0_1"/>
<dbReference type="Proteomes" id="UP000032180">
    <property type="component" value="Chromosome 10"/>
</dbReference>
<keyword evidence="2" id="KW-0732">Signal</keyword>
<dbReference type="EnsemblPlants" id="LPERR10G06570.1">
    <property type="protein sequence ID" value="LPERR10G06570.1"/>
    <property type="gene ID" value="LPERR10G06570"/>
</dbReference>
<protein>
    <submittedName>
        <fullName evidence="3">Uncharacterized protein</fullName>
    </submittedName>
</protein>
<evidence type="ECO:0000256" key="2">
    <source>
        <dbReference type="SAM" id="SignalP"/>
    </source>
</evidence>
<feature type="chain" id="PRO_5002350348" evidence="2">
    <location>
        <begin position="22"/>
        <end position="126"/>
    </location>
</feature>